<dbReference type="EMBL" id="JARIHO010000007">
    <property type="protein sequence ID" value="KAJ7358020.1"/>
    <property type="molecule type" value="Genomic_DNA"/>
</dbReference>
<comment type="caution">
    <text evidence="2">The sequence shown here is derived from an EMBL/GenBank/DDBJ whole genome shotgun (WGS) entry which is preliminary data.</text>
</comment>
<evidence type="ECO:0000313" key="2">
    <source>
        <dbReference type="EMBL" id="KAJ7358020.1"/>
    </source>
</evidence>
<protein>
    <submittedName>
        <fullName evidence="2">Uncharacterized protein</fullName>
    </submittedName>
</protein>
<organism evidence="2 3">
    <name type="scientific">Mycena albidolilacea</name>
    <dbReference type="NCBI Taxonomy" id="1033008"/>
    <lineage>
        <taxon>Eukaryota</taxon>
        <taxon>Fungi</taxon>
        <taxon>Dikarya</taxon>
        <taxon>Basidiomycota</taxon>
        <taxon>Agaricomycotina</taxon>
        <taxon>Agaricomycetes</taxon>
        <taxon>Agaricomycetidae</taxon>
        <taxon>Agaricales</taxon>
        <taxon>Marasmiineae</taxon>
        <taxon>Mycenaceae</taxon>
        <taxon>Mycena</taxon>
    </lineage>
</organism>
<keyword evidence="1" id="KW-1133">Transmembrane helix</keyword>
<keyword evidence="1" id="KW-0472">Membrane</keyword>
<proteinExistence type="predicted"/>
<evidence type="ECO:0000256" key="1">
    <source>
        <dbReference type="SAM" id="Phobius"/>
    </source>
</evidence>
<dbReference type="Proteomes" id="UP001218218">
    <property type="component" value="Unassembled WGS sequence"/>
</dbReference>
<evidence type="ECO:0000313" key="3">
    <source>
        <dbReference type="Proteomes" id="UP001218218"/>
    </source>
</evidence>
<reference evidence="2" key="1">
    <citation type="submission" date="2023-03" db="EMBL/GenBank/DDBJ databases">
        <title>Massive genome expansion in bonnet fungi (Mycena s.s.) driven by repeated elements and novel gene families across ecological guilds.</title>
        <authorList>
            <consortium name="Lawrence Berkeley National Laboratory"/>
            <person name="Harder C.B."/>
            <person name="Miyauchi S."/>
            <person name="Viragh M."/>
            <person name="Kuo A."/>
            <person name="Thoen E."/>
            <person name="Andreopoulos B."/>
            <person name="Lu D."/>
            <person name="Skrede I."/>
            <person name="Drula E."/>
            <person name="Henrissat B."/>
            <person name="Morin E."/>
            <person name="Kohler A."/>
            <person name="Barry K."/>
            <person name="LaButti K."/>
            <person name="Morin E."/>
            <person name="Salamov A."/>
            <person name="Lipzen A."/>
            <person name="Mereny Z."/>
            <person name="Hegedus B."/>
            <person name="Baldrian P."/>
            <person name="Stursova M."/>
            <person name="Weitz H."/>
            <person name="Taylor A."/>
            <person name="Grigoriev I.V."/>
            <person name="Nagy L.G."/>
            <person name="Martin F."/>
            <person name="Kauserud H."/>
        </authorList>
    </citation>
    <scope>NUCLEOTIDE SEQUENCE</scope>
    <source>
        <strain evidence="2">CBHHK002</strain>
    </source>
</reference>
<accession>A0AAD7AG99</accession>
<sequence length="119" mass="13005">MRDSAPLQLIYHPGVPPVRRTTRQCLILGHCFSAASATVFVVTTFPLWQPSSQHAQSLARWQSDSAEKHVRTTLSIAPMRAQGSTRALAEGRAARLEREHLVAARQPAFAETVGLVGYG</sequence>
<dbReference type="AlphaFoldDB" id="A0AAD7AG99"/>
<gene>
    <name evidence="2" type="ORF">DFH08DRAFT_953220</name>
</gene>
<feature type="transmembrane region" description="Helical" evidence="1">
    <location>
        <begin position="26"/>
        <end position="48"/>
    </location>
</feature>
<keyword evidence="1" id="KW-0812">Transmembrane</keyword>
<keyword evidence="3" id="KW-1185">Reference proteome</keyword>
<name>A0AAD7AG99_9AGAR</name>